<proteinExistence type="inferred from homology"/>
<dbReference type="SUPFAM" id="SSF51984">
    <property type="entry name" value="MurCD N-terminal domain"/>
    <property type="match status" value="1"/>
</dbReference>
<gene>
    <name evidence="9 10" type="primary">mpl</name>
    <name evidence="10" type="ORF">C3928_08810</name>
</gene>
<dbReference type="GO" id="GO:0005524">
    <property type="term" value="F:ATP binding"/>
    <property type="evidence" value="ECO:0007669"/>
    <property type="project" value="UniProtKB-UniRule"/>
</dbReference>
<dbReference type="InterPro" id="IPR004101">
    <property type="entry name" value="Mur_ligase_C"/>
</dbReference>
<comment type="caution">
    <text evidence="10">The sequence shown here is derived from an EMBL/GenBank/DDBJ whole genome shotgun (WGS) entry which is preliminary data.</text>
</comment>
<dbReference type="GO" id="GO:0071555">
    <property type="term" value="P:cell wall organization"/>
    <property type="evidence" value="ECO:0007669"/>
    <property type="project" value="UniProtKB-KW"/>
</dbReference>
<evidence type="ECO:0000256" key="5">
    <source>
        <dbReference type="ARBA" id="ARBA00022960"/>
    </source>
</evidence>
<keyword evidence="1 9" id="KW-0436">Ligase</keyword>
<feature type="binding site" evidence="9">
    <location>
        <begin position="112"/>
        <end position="118"/>
    </location>
    <ligand>
        <name>ATP</name>
        <dbReference type="ChEBI" id="CHEBI:30616"/>
    </ligand>
</feature>
<dbReference type="GO" id="GO:0106418">
    <property type="term" value="F:UDP-N-acetylmuramate-L-alanyl-gamma-D-glutamyl-meso-2,6-diaminoheptanedioate ligase activity"/>
    <property type="evidence" value="ECO:0007669"/>
    <property type="project" value="UniProtKB-EC"/>
</dbReference>
<evidence type="ECO:0000256" key="2">
    <source>
        <dbReference type="ARBA" id="ARBA00022618"/>
    </source>
</evidence>
<dbReference type="GO" id="GO:0051301">
    <property type="term" value="P:cell division"/>
    <property type="evidence" value="ECO:0007669"/>
    <property type="project" value="UniProtKB-KW"/>
</dbReference>
<dbReference type="InterPro" id="IPR000713">
    <property type="entry name" value="Mur_ligase_N"/>
</dbReference>
<dbReference type="NCBIfam" id="TIGR01081">
    <property type="entry name" value="mpl"/>
    <property type="match status" value="1"/>
</dbReference>
<dbReference type="UniPathway" id="UPA00544"/>
<comment type="catalytic activity">
    <reaction evidence="9">
        <text>UDP-N-acetyl-alpha-D-muramate + L-alanyl-gamma-D-glutamyl-meso-2,6-diaminopimelate + ATP = UDP-N-acetyl-alpha-D-muramoyl-L-alanyl-gamma-D-glutamyl-meso-2,6-diaminopimelate + ADP + phosphate + H(+)</text>
        <dbReference type="Rhea" id="RHEA:29563"/>
        <dbReference type="ChEBI" id="CHEBI:15378"/>
        <dbReference type="ChEBI" id="CHEBI:30616"/>
        <dbReference type="ChEBI" id="CHEBI:43474"/>
        <dbReference type="ChEBI" id="CHEBI:61401"/>
        <dbReference type="ChEBI" id="CHEBI:70757"/>
        <dbReference type="ChEBI" id="CHEBI:83905"/>
        <dbReference type="ChEBI" id="CHEBI:456216"/>
        <dbReference type="EC" id="6.3.2.45"/>
    </reaction>
</comment>
<dbReference type="InterPro" id="IPR005757">
    <property type="entry name" value="Mpl"/>
</dbReference>
<evidence type="ECO:0000256" key="9">
    <source>
        <dbReference type="HAMAP-Rule" id="MF_02020"/>
    </source>
</evidence>
<keyword evidence="9" id="KW-0460">Magnesium</keyword>
<dbReference type="PANTHER" id="PTHR43445:SF5">
    <property type="entry name" value="UDP-N-ACETYLMURAMATE--L-ALANYL-GAMMA-D-GLUTAMYL-MESO-2,6-DIAMINOHEPTANDIOATE LIGASE"/>
    <property type="match status" value="1"/>
</dbReference>
<keyword evidence="2 9" id="KW-0132">Cell division</keyword>
<dbReference type="InterPro" id="IPR036615">
    <property type="entry name" value="Mur_ligase_C_dom_sf"/>
</dbReference>
<dbReference type="InterPro" id="IPR036565">
    <property type="entry name" value="Mur-like_cat_sf"/>
</dbReference>
<dbReference type="PANTHER" id="PTHR43445">
    <property type="entry name" value="UDP-N-ACETYLMURAMATE--L-ALANINE LIGASE-RELATED"/>
    <property type="match status" value="1"/>
</dbReference>
<evidence type="ECO:0000256" key="8">
    <source>
        <dbReference type="ARBA" id="ARBA00023316"/>
    </source>
</evidence>
<dbReference type="GO" id="GO:0009254">
    <property type="term" value="P:peptidoglycan turnover"/>
    <property type="evidence" value="ECO:0007669"/>
    <property type="project" value="UniProtKB-UniRule"/>
</dbReference>
<protein>
    <recommendedName>
        <fullName evidence="9">UDP-N-acetylmuramate--L-alanyl-gamma-D-glutamyl-meso-2,6-diaminoheptandioate ligase</fullName>
        <ecNumber evidence="9">6.3.2.45</ecNumber>
    </recommendedName>
    <alternativeName>
        <fullName evidence="9">Murein peptide ligase</fullName>
    </alternativeName>
    <alternativeName>
        <fullName evidence="9">UDP-N-acetylmuramate:L-alanyl-gamma-D-glutamyl-meso-diaminopimelate ligase</fullName>
    </alternativeName>
</protein>
<dbReference type="HAMAP" id="MF_02020">
    <property type="entry name" value="Mpl"/>
    <property type="match status" value="1"/>
</dbReference>
<dbReference type="Gene3D" id="3.90.190.20">
    <property type="entry name" value="Mur ligase, C-terminal domain"/>
    <property type="match status" value="1"/>
</dbReference>
<dbReference type="EC" id="6.3.2.45" evidence="9"/>
<keyword evidence="7 9" id="KW-0131">Cell cycle</keyword>
<dbReference type="Pfam" id="PF08245">
    <property type="entry name" value="Mur_ligase_M"/>
    <property type="match status" value="1"/>
</dbReference>
<dbReference type="Pfam" id="PF01225">
    <property type="entry name" value="Mur_ligase"/>
    <property type="match status" value="1"/>
</dbReference>
<evidence type="ECO:0000313" key="10">
    <source>
        <dbReference type="EMBL" id="PPK30170.1"/>
    </source>
</evidence>
<dbReference type="AlphaFoldDB" id="A0A2S6EYC1"/>
<dbReference type="RefSeq" id="WP_027227877.1">
    <property type="nucleotide sequence ID" value="NZ_CP017601.1"/>
</dbReference>
<dbReference type="GO" id="GO:0008360">
    <property type="term" value="P:regulation of cell shape"/>
    <property type="evidence" value="ECO:0007669"/>
    <property type="project" value="UniProtKB-KW"/>
</dbReference>
<dbReference type="InterPro" id="IPR050061">
    <property type="entry name" value="MurCDEF_pg_biosynth"/>
</dbReference>
<dbReference type="Gene3D" id="3.40.50.720">
    <property type="entry name" value="NAD(P)-binding Rossmann-like Domain"/>
    <property type="match status" value="1"/>
</dbReference>
<dbReference type="SUPFAM" id="SSF53623">
    <property type="entry name" value="MurD-like peptide ligases, catalytic domain"/>
    <property type="match status" value="1"/>
</dbReference>
<evidence type="ECO:0000256" key="7">
    <source>
        <dbReference type="ARBA" id="ARBA00023306"/>
    </source>
</evidence>
<evidence type="ECO:0000256" key="1">
    <source>
        <dbReference type="ARBA" id="ARBA00022598"/>
    </source>
</evidence>
<comment type="pathway">
    <text evidence="9">Cell wall biogenesis; peptidoglycan recycling.</text>
</comment>
<keyword evidence="3 9" id="KW-0547">Nucleotide-binding</keyword>
<sequence>MMTHLHILGVSGTFMSALALLARAAGYKVTGSDANCYPPISDLLAAKGISWTEGYDDSTLALQSDMVIVGNAIKRGMPVLEAVMESEKPYMSGPQWLAENILSKYRVIAVAGTHGKTTTTSMIAWILDQAGMNPGFLIGGVSSDFNTSACLGKGRWFVIEADEYDSAFFDKRPKFMHYRPHIAVLNNLEFDHADIYPDLAAIQQQFHYLLRTIPKSGVAIKPRDDKALNEVLSRGQFSRIETLALSGDAEWVAELIEDSGSKFKILHNGVRVAEVSWPLIGRFNVENGLAAIAATWNAGVSPEVAARALEQFSPVKRRLEVRSNRHGITVYDDFAHHPTAITKTIDALKRSGRHQRIFAVMEFASYTMRTGVHAGEMAYALAPVDGAYVLDPQDFNLKDSVSSWTCPYKICKNNEEIVKEIINTVREGDAVLVMSNRGFNGIHQQLIDSIDKLFTPPPYIP</sequence>
<keyword evidence="4 9" id="KW-0067">ATP-binding</keyword>
<keyword evidence="5 9" id="KW-0133">Cell shape</keyword>
<organism evidence="10 11">
    <name type="scientific">Legionella pneumophila</name>
    <dbReference type="NCBI Taxonomy" id="446"/>
    <lineage>
        <taxon>Bacteria</taxon>
        <taxon>Pseudomonadati</taxon>
        <taxon>Pseudomonadota</taxon>
        <taxon>Gammaproteobacteria</taxon>
        <taxon>Legionellales</taxon>
        <taxon>Legionellaceae</taxon>
        <taxon>Legionella</taxon>
    </lineage>
</organism>
<keyword evidence="8 9" id="KW-0961">Cell wall biogenesis/degradation</keyword>
<evidence type="ECO:0000256" key="4">
    <source>
        <dbReference type="ARBA" id="ARBA00022840"/>
    </source>
</evidence>
<dbReference type="EMBL" id="PQWY01000012">
    <property type="protein sequence ID" value="PPK30170.1"/>
    <property type="molecule type" value="Genomic_DNA"/>
</dbReference>
<comment type="cofactor">
    <cofactor evidence="9">
        <name>Mg(2+)</name>
        <dbReference type="ChEBI" id="CHEBI:18420"/>
    </cofactor>
</comment>
<comment type="similarity">
    <text evidence="9">Belongs to the MurCDEF family. Mpl subfamily.</text>
</comment>
<comment type="function">
    <text evidence="9">Reutilizes the intact tripeptide L-alanyl-gamma-D-glutamyl-meso-diaminopimelate by linking it to UDP-N-acetylmuramate.</text>
</comment>
<accession>A0A2S6EYC1</accession>
<dbReference type="SUPFAM" id="SSF53244">
    <property type="entry name" value="MurD-like peptide ligases, peptide-binding domain"/>
    <property type="match status" value="1"/>
</dbReference>
<keyword evidence="6 9" id="KW-0573">Peptidoglycan synthesis</keyword>
<evidence type="ECO:0000313" key="11">
    <source>
        <dbReference type="Proteomes" id="UP000239239"/>
    </source>
</evidence>
<dbReference type="OrthoDB" id="9804126at2"/>
<evidence type="ECO:0000256" key="6">
    <source>
        <dbReference type="ARBA" id="ARBA00022984"/>
    </source>
</evidence>
<dbReference type="Gene3D" id="3.40.1190.10">
    <property type="entry name" value="Mur-like, catalytic domain"/>
    <property type="match status" value="1"/>
</dbReference>
<dbReference type="Proteomes" id="UP000239239">
    <property type="component" value="Unassembled WGS sequence"/>
</dbReference>
<evidence type="ECO:0000256" key="3">
    <source>
        <dbReference type="ARBA" id="ARBA00022741"/>
    </source>
</evidence>
<dbReference type="GO" id="GO:0009252">
    <property type="term" value="P:peptidoglycan biosynthetic process"/>
    <property type="evidence" value="ECO:0007669"/>
    <property type="project" value="UniProtKB-UniRule"/>
</dbReference>
<reference evidence="10 11" key="1">
    <citation type="submission" date="2018-02" db="EMBL/GenBank/DDBJ databases">
        <title>Draft genome sequences of four Legionella pneumophila clinical strains isolated in Ontario.</title>
        <authorList>
            <person name="Fortuna A."/>
            <person name="Ramnarine R."/>
            <person name="Li A."/>
            <person name="Frantz C."/>
            <person name="Mallo G."/>
        </authorList>
    </citation>
    <scope>NUCLEOTIDE SEQUENCE [LARGE SCALE GENOMIC DNA]</scope>
    <source>
        <strain evidence="10 11">LG61</strain>
    </source>
</reference>
<dbReference type="Pfam" id="PF02875">
    <property type="entry name" value="Mur_ligase_C"/>
    <property type="match status" value="1"/>
</dbReference>
<dbReference type="InterPro" id="IPR013221">
    <property type="entry name" value="Mur_ligase_cen"/>
</dbReference>
<name>A0A2S6EYC1_LEGPN</name>